<evidence type="ECO:0000313" key="1">
    <source>
        <dbReference type="EMBL" id="KAF1995794.1"/>
    </source>
</evidence>
<dbReference type="OrthoDB" id="3935714at2759"/>
<name>A0A6A5W4E7_9PLEO</name>
<dbReference type="Proteomes" id="UP000799779">
    <property type="component" value="Unassembled WGS sequence"/>
</dbReference>
<dbReference type="EMBL" id="ML977633">
    <property type="protein sequence ID" value="KAF1995794.1"/>
    <property type="molecule type" value="Genomic_DNA"/>
</dbReference>
<reference evidence="1" key="1">
    <citation type="journal article" date="2020" name="Stud. Mycol.">
        <title>101 Dothideomycetes genomes: a test case for predicting lifestyles and emergence of pathogens.</title>
        <authorList>
            <person name="Haridas S."/>
            <person name="Albert R."/>
            <person name="Binder M."/>
            <person name="Bloem J."/>
            <person name="Labutti K."/>
            <person name="Salamov A."/>
            <person name="Andreopoulos B."/>
            <person name="Baker S."/>
            <person name="Barry K."/>
            <person name="Bills G."/>
            <person name="Bluhm B."/>
            <person name="Cannon C."/>
            <person name="Castanera R."/>
            <person name="Culley D."/>
            <person name="Daum C."/>
            <person name="Ezra D."/>
            <person name="Gonzalez J."/>
            <person name="Henrissat B."/>
            <person name="Kuo A."/>
            <person name="Liang C."/>
            <person name="Lipzen A."/>
            <person name="Lutzoni F."/>
            <person name="Magnuson J."/>
            <person name="Mondo S."/>
            <person name="Nolan M."/>
            <person name="Ohm R."/>
            <person name="Pangilinan J."/>
            <person name="Park H.-J."/>
            <person name="Ramirez L."/>
            <person name="Alfaro M."/>
            <person name="Sun H."/>
            <person name="Tritt A."/>
            <person name="Yoshinaga Y."/>
            <person name="Zwiers L.-H."/>
            <person name="Turgeon B."/>
            <person name="Goodwin S."/>
            <person name="Spatafora J."/>
            <person name="Crous P."/>
            <person name="Grigoriev I."/>
        </authorList>
    </citation>
    <scope>NUCLEOTIDE SEQUENCE</scope>
    <source>
        <strain evidence="1">CBS 123094</strain>
    </source>
</reference>
<dbReference type="AlphaFoldDB" id="A0A6A5W4E7"/>
<protein>
    <submittedName>
        <fullName evidence="1">Uncharacterized protein</fullName>
    </submittedName>
</protein>
<proteinExistence type="predicted"/>
<sequence length="655" mass="73316">MFSAEDIQELLRLLPPEEILQTDHHAHAKRPPPLLRSPSGNGLLTQTQVSEDFKRAVSEASHRMPIALLAEGLDVELQVVLQLVQDNPALALLSGNKSDIVPKSESCSIIDSLHKLVDTHVLSKTSFAQNNDVSLESIDHFIQAWVEEDVVSETDGHILSKNLEKALKESISNHLEEARKESVSVELSPSNLLGEPPVWLITRQLEQMLEIGNPLLDLFYIDKSTSTVHCILKELIVRKVNDEVGRLASGETPYLDLKQFAKDHHWYFASWTDARDHLSPHPVQLHDSIAVSQIWISNIINENLHTLMTIGCVDMTSPVGATLPSACQIAIIDEVEEHLIQAYEQKMTSPDSSHSLALYRVGDFLITPALHTAECAFLLQEVKKHASSEWNNDQEKEPKFQMSDFVTRIPKERSLARTICLENKHGIASSLEGDFTSQITDLETETDYKFTLFWVDRVLSRVPCYVEGLNAVEDQKLRDQLSDLLSAYVSKELLPDIITKSRSSGFARGKKTRKNIQKLESTIKSTPTVQELSISIDKFSKKQGIPEADSAGLAHSKESLVEDMVRKMQKYSDGPLLFLTLVIILRAKHRPGVVYATGKFAPKLLKLLKSTLSAGQYETLEKYKDQAKAGSLRAQDKEDMKKMAAACKGNEEEHV</sequence>
<evidence type="ECO:0000313" key="2">
    <source>
        <dbReference type="Proteomes" id="UP000799779"/>
    </source>
</evidence>
<organism evidence="1 2">
    <name type="scientific">Amniculicola lignicola CBS 123094</name>
    <dbReference type="NCBI Taxonomy" id="1392246"/>
    <lineage>
        <taxon>Eukaryota</taxon>
        <taxon>Fungi</taxon>
        <taxon>Dikarya</taxon>
        <taxon>Ascomycota</taxon>
        <taxon>Pezizomycotina</taxon>
        <taxon>Dothideomycetes</taxon>
        <taxon>Pleosporomycetidae</taxon>
        <taxon>Pleosporales</taxon>
        <taxon>Amniculicolaceae</taxon>
        <taxon>Amniculicola</taxon>
    </lineage>
</organism>
<accession>A0A6A5W4E7</accession>
<gene>
    <name evidence="1" type="ORF">P154DRAFT_444678</name>
</gene>
<keyword evidence="2" id="KW-1185">Reference proteome</keyword>